<dbReference type="Gene3D" id="3.80.10.10">
    <property type="entry name" value="Ribonuclease Inhibitor"/>
    <property type="match status" value="1"/>
</dbReference>
<gene>
    <name evidence="1" type="ORF">BDN71DRAFT_424018</name>
</gene>
<comment type="caution">
    <text evidence="1">The sequence shown here is derived from an EMBL/GenBank/DDBJ whole genome shotgun (WGS) entry which is preliminary data.</text>
</comment>
<evidence type="ECO:0000313" key="2">
    <source>
        <dbReference type="Proteomes" id="UP000807025"/>
    </source>
</evidence>
<dbReference type="SUPFAM" id="SSF52047">
    <property type="entry name" value="RNI-like"/>
    <property type="match status" value="1"/>
</dbReference>
<reference evidence="1" key="1">
    <citation type="submission" date="2020-11" db="EMBL/GenBank/DDBJ databases">
        <authorList>
            <consortium name="DOE Joint Genome Institute"/>
            <person name="Ahrendt S."/>
            <person name="Riley R."/>
            <person name="Andreopoulos W."/>
            <person name="Labutti K."/>
            <person name="Pangilinan J."/>
            <person name="Ruiz-Duenas F.J."/>
            <person name="Barrasa J.M."/>
            <person name="Sanchez-Garcia M."/>
            <person name="Camarero S."/>
            <person name="Miyauchi S."/>
            <person name="Serrano A."/>
            <person name="Linde D."/>
            <person name="Babiker R."/>
            <person name="Drula E."/>
            <person name="Ayuso-Fernandez I."/>
            <person name="Pacheco R."/>
            <person name="Padilla G."/>
            <person name="Ferreira P."/>
            <person name="Barriuso J."/>
            <person name="Kellner H."/>
            <person name="Castanera R."/>
            <person name="Alfaro M."/>
            <person name="Ramirez L."/>
            <person name="Pisabarro A.G."/>
            <person name="Kuo A."/>
            <person name="Tritt A."/>
            <person name="Lipzen A."/>
            <person name="He G."/>
            <person name="Yan M."/>
            <person name="Ng V."/>
            <person name="Cullen D."/>
            <person name="Martin F."/>
            <person name="Rosso M.-N."/>
            <person name="Henrissat B."/>
            <person name="Hibbett D."/>
            <person name="Martinez A.T."/>
            <person name="Grigoriev I.V."/>
        </authorList>
    </citation>
    <scope>NUCLEOTIDE SEQUENCE</scope>
    <source>
        <strain evidence="1">ATCC 90797</strain>
    </source>
</reference>
<dbReference type="OrthoDB" id="2447803at2759"/>
<dbReference type="Proteomes" id="UP000807025">
    <property type="component" value="Unassembled WGS sequence"/>
</dbReference>
<evidence type="ECO:0008006" key="3">
    <source>
        <dbReference type="Google" id="ProtNLM"/>
    </source>
</evidence>
<name>A0A9P5ZLW6_PLEER</name>
<dbReference type="AlphaFoldDB" id="A0A9P5ZLW6"/>
<dbReference type="EMBL" id="MU154700">
    <property type="protein sequence ID" value="KAF9488714.1"/>
    <property type="molecule type" value="Genomic_DNA"/>
</dbReference>
<proteinExistence type="predicted"/>
<evidence type="ECO:0000313" key="1">
    <source>
        <dbReference type="EMBL" id="KAF9488714.1"/>
    </source>
</evidence>
<sequence>MDEDSICAAKTPQALLIPELLRRIFELSTDWANRSNALVCKGWCEEALSVTWSDVEARQLFGLLAPMKLEDSEWYFSRDLEDGDWDRFEVYSWRVRSLRFAASSRRDWDARPPLKFRQSVFDEIALGRRRVDFLPNLMELYNPPSKTSIFPLFAHASVRTLEIHLEFGGRNVGLLSSRMRNIERLTCVIPYDSSWSSISSALRHLKSLKELTISSGCLDLDTFHTLASLPELRSIKTCKMSSDTSMTTKGSKVFPPSPFPSLKELNVHLDFPTAIEWLPIASHARSLRFLSIQSSSNESGADFLHLTNLVGSMCTGLESLELARAGVGSSENAVPPEKRCGIELLTKLKSLRLIVFDARSPLELERMLEPLTKLETLSITGGYHKTPLYHLALISRHRKKLTHLELDIDTTPRPMSTKPVPCDGLQKLHVGSAHMSDWELVHVGHFLSRVLPLHCAIEHASSLPLDDVNRWAEVKKWVPVLIHSRLEGKGRSTAWDYEVGLPKGRKRCLRGRG</sequence>
<accession>A0A9P5ZLW6</accession>
<dbReference type="InterPro" id="IPR032675">
    <property type="entry name" value="LRR_dom_sf"/>
</dbReference>
<keyword evidence="2" id="KW-1185">Reference proteome</keyword>
<protein>
    <recommendedName>
        <fullName evidence="3">F-box domain-containing protein</fullName>
    </recommendedName>
</protein>
<organism evidence="1 2">
    <name type="scientific">Pleurotus eryngii</name>
    <name type="common">Boletus of the steppes</name>
    <dbReference type="NCBI Taxonomy" id="5323"/>
    <lineage>
        <taxon>Eukaryota</taxon>
        <taxon>Fungi</taxon>
        <taxon>Dikarya</taxon>
        <taxon>Basidiomycota</taxon>
        <taxon>Agaricomycotina</taxon>
        <taxon>Agaricomycetes</taxon>
        <taxon>Agaricomycetidae</taxon>
        <taxon>Agaricales</taxon>
        <taxon>Pleurotineae</taxon>
        <taxon>Pleurotaceae</taxon>
        <taxon>Pleurotus</taxon>
    </lineage>
</organism>